<evidence type="ECO:0000256" key="2">
    <source>
        <dbReference type="ARBA" id="ARBA00007857"/>
    </source>
</evidence>
<feature type="compositionally biased region" description="Polar residues" evidence="5">
    <location>
        <begin position="2202"/>
        <end position="2214"/>
    </location>
</feature>
<feature type="compositionally biased region" description="Basic and acidic residues" evidence="5">
    <location>
        <begin position="2273"/>
        <end position="2295"/>
    </location>
</feature>
<dbReference type="InterPro" id="IPR040007">
    <property type="entry name" value="Tho2"/>
</dbReference>
<evidence type="ECO:0000313" key="9">
    <source>
        <dbReference type="EMBL" id="KAK3390283.1"/>
    </source>
</evidence>
<feature type="compositionally biased region" description="Basic and acidic residues" evidence="5">
    <location>
        <begin position="567"/>
        <end position="596"/>
    </location>
</feature>
<proteinExistence type="inferred from homology"/>
<feature type="compositionally biased region" description="Gly residues" evidence="5">
    <location>
        <begin position="38"/>
        <end position="49"/>
    </location>
</feature>
<evidence type="ECO:0000256" key="5">
    <source>
        <dbReference type="SAM" id="MobiDB-lite"/>
    </source>
</evidence>
<evidence type="ECO:0000256" key="1">
    <source>
        <dbReference type="ARBA" id="ARBA00004123"/>
    </source>
</evidence>
<feature type="region of interest" description="Disordered" evidence="5">
    <location>
        <begin position="655"/>
        <end position="682"/>
    </location>
</feature>
<comment type="similarity">
    <text evidence="2">Belongs to the THOC2 family.</text>
</comment>
<comment type="subcellular location">
    <subcellularLocation>
        <location evidence="1">Nucleus</location>
    </subcellularLocation>
</comment>
<feature type="compositionally biased region" description="Basic and acidic residues" evidence="5">
    <location>
        <begin position="2326"/>
        <end position="2372"/>
    </location>
</feature>
<dbReference type="Pfam" id="PF11732">
    <property type="entry name" value="Thoc2"/>
    <property type="match status" value="1"/>
</dbReference>
<feature type="compositionally biased region" description="Basic and acidic residues" evidence="5">
    <location>
        <begin position="1775"/>
        <end position="1869"/>
    </location>
</feature>
<dbReference type="InterPro" id="IPR021726">
    <property type="entry name" value="THO_THOC2_N"/>
</dbReference>
<dbReference type="InterPro" id="IPR021418">
    <property type="entry name" value="THO_THOC2_C"/>
</dbReference>
<dbReference type="Pfam" id="PF11262">
    <property type="entry name" value="Tho2"/>
    <property type="match status" value="1"/>
</dbReference>
<dbReference type="Proteomes" id="UP001285441">
    <property type="component" value="Unassembled WGS sequence"/>
</dbReference>
<feature type="compositionally biased region" description="Basic and acidic residues" evidence="5">
    <location>
        <begin position="1918"/>
        <end position="1950"/>
    </location>
</feature>
<feature type="domain" description="THO complex subunit 2 N-terminal" evidence="8">
    <location>
        <begin position="128"/>
        <end position="854"/>
    </location>
</feature>
<feature type="domain" description="THO complex subunitTHOC2 C-terminal" evidence="6">
    <location>
        <begin position="1199"/>
        <end position="1517"/>
    </location>
</feature>
<feature type="compositionally biased region" description="Basic and acidic residues" evidence="5">
    <location>
        <begin position="2414"/>
        <end position="2427"/>
    </location>
</feature>
<evidence type="ECO:0000313" key="10">
    <source>
        <dbReference type="Proteomes" id="UP001285441"/>
    </source>
</evidence>
<evidence type="ECO:0000256" key="4">
    <source>
        <dbReference type="ARBA" id="ARBA00023242"/>
    </source>
</evidence>
<feature type="compositionally biased region" description="Basic and acidic residues" evidence="5">
    <location>
        <begin position="1992"/>
        <end position="2006"/>
    </location>
</feature>
<feature type="compositionally biased region" description="Polar residues" evidence="5">
    <location>
        <begin position="1610"/>
        <end position="1628"/>
    </location>
</feature>
<name>A0AAE0NZ06_9PEZI</name>
<evidence type="ECO:0000259" key="6">
    <source>
        <dbReference type="Pfam" id="PF11262"/>
    </source>
</evidence>
<feature type="compositionally biased region" description="Basic and acidic residues" evidence="5">
    <location>
        <begin position="2383"/>
        <end position="2397"/>
    </location>
</feature>
<feature type="region of interest" description="Disordered" evidence="5">
    <location>
        <begin position="1145"/>
        <end position="1171"/>
    </location>
</feature>
<feature type="compositionally biased region" description="Polar residues" evidence="5">
    <location>
        <begin position="2028"/>
        <end position="2043"/>
    </location>
</feature>
<gene>
    <name evidence="9" type="ORF">B0H63DRAFT_110559</name>
</gene>
<accession>A0AAE0NZ06</accession>
<dbReference type="EMBL" id="JAULSW010000002">
    <property type="protein sequence ID" value="KAK3390283.1"/>
    <property type="molecule type" value="Genomic_DNA"/>
</dbReference>
<evidence type="ECO:0000259" key="8">
    <source>
        <dbReference type="Pfam" id="PF16134"/>
    </source>
</evidence>
<feature type="compositionally biased region" description="Polar residues" evidence="5">
    <location>
        <begin position="1658"/>
        <end position="1671"/>
    </location>
</feature>
<keyword evidence="4" id="KW-0539">Nucleus</keyword>
<feature type="compositionally biased region" description="Pro residues" evidence="5">
    <location>
        <begin position="2085"/>
        <end position="2097"/>
    </location>
</feature>
<dbReference type="Pfam" id="PF16134">
    <property type="entry name" value="THOC2_N"/>
    <property type="match status" value="1"/>
</dbReference>
<comment type="caution">
    <text evidence="9">The sequence shown here is derived from an EMBL/GenBank/DDBJ whole genome shotgun (WGS) entry which is preliminary data.</text>
</comment>
<feature type="region of interest" description="Disordered" evidence="5">
    <location>
        <begin position="1"/>
        <end position="124"/>
    </location>
</feature>
<dbReference type="PANTHER" id="PTHR21597:SF0">
    <property type="entry name" value="THO COMPLEX SUBUNIT 2"/>
    <property type="match status" value="1"/>
</dbReference>
<feature type="compositionally biased region" description="Pro residues" evidence="5">
    <location>
        <begin position="93"/>
        <end position="115"/>
    </location>
</feature>
<feature type="compositionally biased region" description="Low complexity" evidence="5">
    <location>
        <begin position="70"/>
        <end position="92"/>
    </location>
</feature>
<reference evidence="9" key="2">
    <citation type="submission" date="2023-06" db="EMBL/GenBank/DDBJ databases">
        <authorList>
            <consortium name="Lawrence Berkeley National Laboratory"/>
            <person name="Haridas S."/>
            <person name="Hensen N."/>
            <person name="Bonometti L."/>
            <person name="Westerberg I."/>
            <person name="Brannstrom I.O."/>
            <person name="Guillou S."/>
            <person name="Cros-Aarteil S."/>
            <person name="Calhoun S."/>
            <person name="Kuo A."/>
            <person name="Mondo S."/>
            <person name="Pangilinan J."/>
            <person name="Riley R."/>
            <person name="LaButti K."/>
            <person name="Andreopoulos B."/>
            <person name="Lipzen A."/>
            <person name="Chen C."/>
            <person name="Yanf M."/>
            <person name="Daum C."/>
            <person name="Ng V."/>
            <person name="Clum A."/>
            <person name="Steindorff A."/>
            <person name="Ohm R."/>
            <person name="Martin F."/>
            <person name="Silar P."/>
            <person name="Natvig D."/>
            <person name="Lalanne C."/>
            <person name="Gautier V."/>
            <person name="Ament-velasquez S.L."/>
            <person name="Kruys A."/>
            <person name="Hutchinson M.I."/>
            <person name="Powell A.J."/>
            <person name="Barry K."/>
            <person name="Miller A.N."/>
            <person name="Grigoriev I.V."/>
            <person name="Debuchy R."/>
            <person name="Gladieux P."/>
            <person name="Thoren M.H."/>
            <person name="Johannesson H."/>
        </authorList>
    </citation>
    <scope>NUCLEOTIDE SEQUENCE</scope>
    <source>
        <strain evidence="9">CBS 232.78</strain>
    </source>
</reference>
<feature type="compositionally biased region" description="Basic and acidic residues" evidence="5">
    <location>
        <begin position="2476"/>
        <end position="2491"/>
    </location>
</feature>
<keyword evidence="10" id="KW-1185">Reference proteome</keyword>
<dbReference type="InterPro" id="IPR032302">
    <property type="entry name" value="THOC2_N"/>
</dbReference>
<organism evidence="9 10">
    <name type="scientific">Podospora didyma</name>
    <dbReference type="NCBI Taxonomy" id="330526"/>
    <lineage>
        <taxon>Eukaryota</taxon>
        <taxon>Fungi</taxon>
        <taxon>Dikarya</taxon>
        <taxon>Ascomycota</taxon>
        <taxon>Pezizomycotina</taxon>
        <taxon>Sordariomycetes</taxon>
        <taxon>Sordariomycetidae</taxon>
        <taxon>Sordariales</taxon>
        <taxon>Podosporaceae</taxon>
        <taxon>Podospora</taxon>
    </lineage>
</organism>
<evidence type="ECO:0000259" key="7">
    <source>
        <dbReference type="Pfam" id="PF11732"/>
    </source>
</evidence>
<feature type="compositionally biased region" description="Low complexity" evidence="5">
    <location>
        <begin position="1739"/>
        <end position="1760"/>
    </location>
</feature>
<dbReference type="GO" id="GO:0003729">
    <property type="term" value="F:mRNA binding"/>
    <property type="evidence" value="ECO:0007669"/>
    <property type="project" value="TreeGrafter"/>
</dbReference>
<feature type="region of interest" description="Disordered" evidence="5">
    <location>
        <begin position="1532"/>
        <end position="2514"/>
    </location>
</feature>
<feature type="compositionally biased region" description="Basic and acidic residues" evidence="5">
    <location>
        <begin position="1894"/>
        <end position="1906"/>
    </location>
</feature>
<sequence length="2514" mass="278093">MPPGKRKRNDRGPNDSGPRPSPHRPGDSQLGQHDRGYDGGNRGGRGGRNPRGPNRRDSSQSFGGAGPQGGASSSAGPISPNLGRPSSSSSMTAPPPPLPTAATPQAPPAVPPSVPQSPIQPGYDYSIVTDDRVERWSKGGRQEVIDHGIQSREDEDLTEVTAIFQEILHSVSDGRLPGADSGKVVKEILGPELAEADRAALVFDPHTLFLDTVATFMEVEAAPYRQQLSEFMFATEVSQDLMRLVLDPPLLNQLDLIRDTFVRMGIRQSTNMLYRQANYNLLREETEGYSKLVTELFTISSAEPPTLEVVLAAYNKVMGLIGTFDLHPGRVLDTSLDVFAAVLIKQFRFFIKFLRVSAWWPRSQIRQPTDMYAGGLPVWALPDHHNWLTSDEEEAAIAAERVKRDIAFWDRAREKKIEAFFELGGRRLPTTEEQRLADTAAEDGPDASIDQEWIKITKTLPPPGSRDAAQLLGFKLQFYASEARDADDVLPANLLYLTALLIKVGFISLTHLWEHIWPPDDKMDKVKEKRMKELEEKERLSRNGGAVNALEAAGVLPDDMPPPPSTSRRDAASSKADQDSKSAEPAPEKPKLPEPDEQKSVLLKCLLTIGAIPESLFIIGRYPWILQAYPDLLPLVHRLLNHSVEKVFQESLPATSASSDFPSKKLPDLDQSGVSKGSVKLSSPPARRALRWPFPDKADTAEGTGYRFYWDEWADNVPICQTVDDVFTLCDTLLNVSGVCIGQDSALVAKLASIGSKSLADNKSTENVARWRDLLKRLLVPCLSLVEANCSVVDSVWKLLKRYPVEVRYNIYSEWYEGAISRLPAMRKAFARTRVETQSTMKRLSLTNISQMAKKLAKTAYPSPGIVCKVALTQIESYSNLIDAFVECAKYFTDLGYDVLVWSVLSSLGANKPRNRDDAVLSTSQWLQSLSKFSGKVFQRYSNMDSSPILLYVNDNLSKGTRTDLIILKELISSMGGVLSDLDFTDAQLRAMTGGELLRRETLINLGDKRFASTQTANRLTKALVETKLAGRLLVNIALYRQNAIYTVLDGDASVKLLATAVDDTHQFLAQYLDLLRSGLDGETFNSLIPSLTDLTCEYDLEVGIAFMIWRASIRSDMRNSRSLKEGQSQAKAIADVDGDVIMDSVNGDETAKTNDPTDKGDTVGSPSRVVSNRKADPVLDALQPLIDEMSNIIPKRVWQCLSPVAYVLFWSLQLGDFSFPQESYSAEGTRLKNLANDIMKDRSDMSRTGMNKKQQKHKEILERQKLLVEENTQEYTRYSVTRIRISKQLHLWFPTSMEQADATSDALLQNCILPRIQLGPLDAEYCFRLIKFLHEFSAPNFKLMSLYDRLFNHNRLRAIIYTCTVREAQHLGRFLRSILGDLTKWHGDKTAYEKEALGAKDVQGKKTRQLHGFATTFGEDGKPTAFVEHDAYRNLLFRWHKELNTALKSCLDLGKDNNRGEWMHIRNAISVLKAVGDIFPAIDFMLREFMRKLNEISTHKSDQGDLTVPAQTTYSVLWKRNENKDHMMVQAFRPGGVGGSSQEDIQMSDARDEGGSAPPTLRPTAPTFKPGQGRTQPATEAEDGEVGEVGDSRTRATNGAAATEHATRQPRSTNEPTRDVNASSNHNGGPATAARSITPRPTSSGPALAPGSRPESRSSSMLQVNPNLPNRPNVAVPSNIDIDRFQRHNTNNRRDLPARDVPRDSREPREPRDAHSRDGREPRDMREAREPVREPLPAREALAAREAAQAAREAPLGARESLAARTSQNAREPVGPREPRDYRAPDSSRPERPRDLPPPDRRPVEPPVRDSGRDRDWPGRAEQPPRRNDNSAPPDREGRPPRDRNSHSSSRQDHRPPREPRESRESREPPVPQPPPMAAASQHESQEPPVNPERGRLIAEVDRPEIINPARAALINDTREPQARPPPRDGPRDQGRERPPRVESPRRPDLLPLNGPQPDNARDDRHGRQHRHSDYHTSSREGHTDSTAIPRPERNAEREAERAPGPRDPSYGSGPLPRGPEMDHGRLNQQDPNYGRLNSIQSVVDLPPGPPSGPRGRGRYNARGGPVNGPSMRSDNRFPHLEPIRPPSPERQPPTGPSSTRQPRRSQYDNNNINSGTTISPTTTVPPAGGVHPDRIRQISQQLPAGPVSPIHPDRVNQIAALPHPSGPAALPRATVNTPDRHPVAGPNSGAQPAPPPISTDFPTPTGPASASNDRMRSGGSRQLRGIQNTLERASVDGGRGSSGMRMSRSRTNLAGSDAQILAGSSPVTTPVHERPDPIRDPSRREMSSDRVPRGPEPIQVVGDSRDGGRGAPSVPNGDDYTAIRGDHDRGRRDHHRSDRGSRASRRSSRERSPDRERENKEPRDYRERRPVPPATGPSGSRDGDREMGAPRRSTRESVGSSRDSLPGGRDMVPPRESSHRSHRSSDGPPGVRNDLIPAVRSEGHGGRGEGMGGRSEEYGTGGRGGSSRGSGAPRDSRSRQGDDRGDDRGSRKRRSEGGGADTASHQDKRPRR</sequence>
<feature type="region of interest" description="Disordered" evidence="5">
    <location>
        <begin position="551"/>
        <end position="596"/>
    </location>
</feature>
<dbReference type="GO" id="GO:0000445">
    <property type="term" value="C:THO complex part of transcription export complex"/>
    <property type="evidence" value="ECO:0007669"/>
    <property type="project" value="TreeGrafter"/>
</dbReference>
<dbReference type="PANTHER" id="PTHR21597">
    <property type="entry name" value="THO2 PROTEIN"/>
    <property type="match status" value="1"/>
</dbReference>
<dbReference type="GO" id="GO:0006397">
    <property type="term" value="P:mRNA processing"/>
    <property type="evidence" value="ECO:0007669"/>
    <property type="project" value="InterPro"/>
</dbReference>
<reference evidence="9" key="1">
    <citation type="journal article" date="2023" name="Mol. Phylogenet. Evol.">
        <title>Genome-scale phylogeny and comparative genomics of the fungal order Sordariales.</title>
        <authorList>
            <person name="Hensen N."/>
            <person name="Bonometti L."/>
            <person name="Westerberg I."/>
            <person name="Brannstrom I.O."/>
            <person name="Guillou S."/>
            <person name="Cros-Aarteil S."/>
            <person name="Calhoun S."/>
            <person name="Haridas S."/>
            <person name="Kuo A."/>
            <person name="Mondo S."/>
            <person name="Pangilinan J."/>
            <person name="Riley R."/>
            <person name="LaButti K."/>
            <person name="Andreopoulos B."/>
            <person name="Lipzen A."/>
            <person name="Chen C."/>
            <person name="Yan M."/>
            <person name="Daum C."/>
            <person name="Ng V."/>
            <person name="Clum A."/>
            <person name="Steindorff A."/>
            <person name="Ohm R.A."/>
            <person name="Martin F."/>
            <person name="Silar P."/>
            <person name="Natvig D.O."/>
            <person name="Lalanne C."/>
            <person name="Gautier V."/>
            <person name="Ament-Velasquez S.L."/>
            <person name="Kruys A."/>
            <person name="Hutchinson M.I."/>
            <person name="Powell A.J."/>
            <person name="Barry K."/>
            <person name="Miller A.N."/>
            <person name="Grigoriev I.V."/>
            <person name="Debuchy R."/>
            <person name="Gladieux P."/>
            <person name="Hiltunen Thoren M."/>
            <person name="Johannesson H."/>
        </authorList>
    </citation>
    <scope>NUCLEOTIDE SEQUENCE</scope>
    <source>
        <strain evidence="9">CBS 232.78</strain>
    </source>
</reference>
<feature type="compositionally biased region" description="Gly residues" evidence="5">
    <location>
        <begin position="2450"/>
        <end position="2470"/>
    </location>
</feature>
<feature type="compositionally biased region" description="Basic and acidic residues" evidence="5">
    <location>
        <begin position="1150"/>
        <end position="1162"/>
    </location>
</feature>
<feature type="compositionally biased region" description="Polar residues" evidence="5">
    <location>
        <begin position="2109"/>
        <end position="2126"/>
    </location>
</feature>
<feature type="compositionally biased region" description="Basic and acidic residues" evidence="5">
    <location>
        <begin position="1961"/>
        <end position="1985"/>
    </location>
</feature>
<dbReference type="GO" id="GO:0006406">
    <property type="term" value="P:mRNA export from nucleus"/>
    <property type="evidence" value="ECO:0007669"/>
    <property type="project" value="InterPro"/>
</dbReference>
<feature type="compositionally biased region" description="Low complexity" evidence="5">
    <location>
        <begin position="672"/>
        <end position="682"/>
    </location>
</feature>
<feature type="compositionally biased region" description="Basic and acidic residues" evidence="5">
    <location>
        <begin position="1682"/>
        <end position="1738"/>
    </location>
</feature>
<protein>
    <recommendedName>
        <fullName evidence="3">THO complex subunit 2</fullName>
    </recommendedName>
</protein>
<feature type="domain" description="THO complex subunitTHOC2 N-terminal" evidence="7">
    <location>
        <begin position="856"/>
        <end position="931"/>
    </location>
</feature>
<evidence type="ECO:0000256" key="3">
    <source>
        <dbReference type="ARBA" id="ARBA00019596"/>
    </source>
</evidence>
<feature type="compositionally biased region" description="Basic and acidic residues" evidence="5">
    <location>
        <begin position="2075"/>
        <end position="2084"/>
    </location>
</feature>